<evidence type="ECO:0000313" key="2">
    <source>
        <dbReference type="Proteomes" id="UP001597544"/>
    </source>
</evidence>
<keyword evidence="2" id="KW-1185">Reference proteome</keyword>
<protein>
    <recommendedName>
        <fullName evidence="3">Lipoprotein</fullName>
    </recommendedName>
</protein>
<dbReference type="PROSITE" id="PS51257">
    <property type="entry name" value="PROKAR_LIPOPROTEIN"/>
    <property type="match status" value="1"/>
</dbReference>
<name>A0ABW5IP26_9BACT</name>
<accession>A0ABW5IP26</accession>
<comment type="caution">
    <text evidence="1">The sequence shown here is derived from an EMBL/GenBank/DDBJ whole genome shotgun (WGS) entry which is preliminary data.</text>
</comment>
<gene>
    <name evidence="1" type="ORF">ACFSRY_15120</name>
</gene>
<sequence length="88" mass="9629">MKKLLYVAIALSATACSTENNLQDTLYNAVESGANMAIDSLHQTANKELKRHTGIDSLATKIGAADTINVEREIERGVKRKIIEQLSE</sequence>
<organism evidence="1 2">
    <name type="scientific">Pontibacter locisalis</name>
    <dbReference type="NCBI Taxonomy" id="1719035"/>
    <lineage>
        <taxon>Bacteria</taxon>
        <taxon>Pseudomonadati</taxon>
        <taxon>Bacteroidota</taxon>
        <taxon>Cytophagia</taxon>
        <taxon>Cytophagales</taxon>
        <taxon>Hymenobacteraceae</taxon>
        <taxon>Pontibacter</taxon>
    </lineage>
</organism>
<evidence type="ECO:0008006" key="3">
    <source>
        <dbReference type="Google" id="ProtNLM"/>
    </source>
</evidence>
<evidence type="ECO:0000313" key="1">
    <source>
        <dbReference type="EMBL" id="MFD2515203.1"/>
    </source>
</evidence>
<dbReference type="EMBL" id="JBHULU010000021">
    <property type="protein sequence ID" value="MFD2515203.1"/>
    <property type="molecule type" value="Genomic_DNA"/>
</dbReference>
<dbReference type="Proteomes" id="UP001597544">
    <property type="component" value="Unassembled WGS sequence"/>
</dbReference>
<proteinExistence type="predicted"/>
<dbReference type="RefSeq" id="WP_377509456.1">
    <property type="nucleotide sequence ID" value="NZ_JBHULU010000021.1"/>
</dbReference>
<reference evidence="2" key="1">
    <citation type="journal article" date="2019" name="Int. J. Syst. Evol. Microbiol.">
        <title>The Global Catalogue of Microorganisms (GCM) 10K type strain sequencing project: providing services to taxonomists for standard genome sequencing and annotation.</title>
        <authorList>
            <consortium name="The Broad Institute Genomics Platform"/>
            <consortium name="The Broad Institute Genome Sequencing Center for Infectious Disease"/>
            <person name="Wu L."/>
            <person name="Ma J."/>
        </authorList>
    </citation>
    <scope>NUCLEOTIDE SEQUENCE [LARGE SCALE GENOMIC DNA]</scope>
    <source>
        <strain evidence="2">KCTC 42498</strain>
    </source>
</reference>